<reference evidence="1" key="1">
    <citation type="submission" date="2020-11" db="EMBL/GenBank/DDBJ databases">
        <authorList>
            <person name="Tran Van P."/>
        </authorList>
    </citation>
    <scope>NUCLEOTIDE SEQUENCE</scope>
</reference>
<dbReference type="AlphaFoldDB" id="A0A7R9F6A5"/>
<name>A0A7R9F6A5_9NEOP</name>
<organism evidence="1">
    <name type="scientific">Timema bartmani</name>
    <dbReference type="NCBI Taxonomy" id="61472"/>
    <lineage>
        <taxon>Eukaryota</taxon>
        <taxon>Metazoa</taxon>
        <taxon>Ecdysozoa</taxon>
        <taxon>Arthropoda</taxon>
        <taxon>Hexapoda</taxon>
        <taxon>Insecta</taxon>
        <taxon>Pterygota</taxon>
        <taxon>Neoptera</taxon>
        <taxon>Polyneoptera</taxon>
        <taxon>Phasmatodea</taxon>
        <taxon>Timematodea</taxon>
        <taxon>Timematoidea</taxon>
        <taxon>Timematidae</taxon>
        <taxon>Timema</taxon>
    </lineage>
</organism>
<accession>A0A7R9F6A5</accession>
<protein>
    <submittedName>
        <fullName evidence="1">Uncharacterized protein</fullName>
    </submittedName>
</protein>
<evidence type="ECO:0000313" key="1">
    <source>
        <dbReference type="EMBL" id="CAD7447737.1"/>
    </source>
</evidence>
<proteinExistence type="predicted"/>
<dbReference type="EMBL" id="OD569179">
    <property type="protein sequence ID" value="CAD7447737.1"/>
    <property type="molecule type" value="Genomic_DNA"/>
</dbReference>
<gene>
    <name evidence="1" type="ORF">TBIB3V08_LOCUS10044</name>
</gene>
<sequence length="111" mass="12025">MSDTSATVNGNCPANTHVSFRKAYDHDDLHEDPNFPLQVDTTLTPTGSYSKLTLTLLRAIARALTPGISSNELQRPNGLRGRPDGERLKYNTLVVMKGGQTGASERLSARA</sequence>